<accession>A0A178ZM01</accession>
<dbReference type="InterPro" id="IPR008554">
    <property type="entry name" value="Glutaredoxin-like"/>
</dbReference>
<sequence length="118" mass="13396">MRPSRALLLPLRRQSGIQLTLFTRANCGLCDVAKARIGEFMANSKSNSTKDISNNTTTATDKQQQQQLDTRRIIHYAEIDIMDPAQAKWRDVYEFDVPVLHVDRRVSRVKGQHDGVDG</sequence>
<keyword evidence="1" id="KW-0813">Transport</keyword>
<dbReference type="Pfam" id="PF05768">
    <property type="entry name" value="Glrx-like"/>
    <property type="match status" value="1"/>
</dbReference>
<reference evidence="3 4" key="1">
    <citation type="submission" date="2016-04" db="EMBL/GenBank/DDBJ databases">
        <title>Draft genome of Fonsecaea erecta CBS 125763.</title>
        <authorList>
            <person name="Weiss V.A."/>
            <person name="Vicente V.A."/>
            <person name="Raittz R.T."/>
            <person name="Moreno L.F."/>
            <person name="De Souza E.M."/>
            <person name="Pedrosa F.O."/>
            <person name="Steffens M.B."/>
            <person name="Faoro H."/>
            <person name="Tadra-Sfeir M.Z."/>
            <person name="Najafzadeh M.J."/>
            <person name="Felipe M.S."/>
            <person name="Teixeira M."/>
            <person name="Sun J."/>
            <person name="Xi L."/>
            <person name="Gomes R."/>
            <person name="De Azevedo C.M."/>
            <person name="Salgado C.G."/>
            <person name="Da Silva M.B."/>
            <person name="Nascimento M.F."/>
            <person name="Queiroz-Telles F."/>
            <person name="Attili D.S."/>
            <person name="Gorbushina A."/>
        </authorList>
    </citation>
    <scope>NUCLEOTIDE SEQUENCE [LARGE SCALE GENOMIC DNA]</scope>
    <source>
        <strain evidence="3 4">CBS 125763</strain>
    </source>
</reference>
<keyword evidence="4" id="KW-1185">Reference proteome</keyword>
<organism evidence="3 4">
    <name type="scientific">Fonsecaea erecta</name>
    <dbReference type="NCBI Taxonomy" id="1367422"/>
    <lineage>
        <taxon>Eukaryota</taxon>
        <taxon>Fungi</taxon>
        <taxon>Dikarya</taxon>
        <taxon>Ascomycota</taxon>
        <taxon>Pezizomycotina</taxon>
        <taxon>Eurotiomycetes</taxon>
        <taxon>Chaetothyriomycetidae</taxon>
        <taxon>Chaetothyriales</taxon>
        <taxon>Herpotrichiellaceae</taxon>
        <taxon>Fonsecaea</taxon>
    </lineage>
</organism>
<evidence type="ECO:0000313" key="4">
    <source>
        <dbReference type="Proteomes" id="UP000078343"/>
    </source>
</evidence>
<dbReference type="RefSeq" id="XP_018694201.1">
    <property type="nucleotide sequence ID" value="XM_018837348.1"/>
</dbReference>
<dbReference type="InterPro" id="IPR036249">
    <property type="entry name" value="Thioredoxin-like_sf"/>
</dbReference>
<protein>
    <recommendedName>
        <fullName evidence="1">Glutaredoxin-like protein</fullName>
    </recommendedName>
</protein>
<dbReference type="PANTHER" id="PTHR33558">
    <property type="entry name" value="GLUTAREDOXIN-LIKE PROTEIN C5ORF63 HOMOLOG"/>
    <property type="match status" value="1"/>
</dbReference>
<gene>
    <name evidence="3" type="ORF">AYL99_05836</name>
</gene>
<comment type="similarity">
    <text evidence="1">Belongs to the glutaredoxin family.</text>
</comment>
<feature type="compositionally biased region" description="Low complexity" evidence="2">
    <location>
        <begin position="56"/>
        <end position="66"/>
    </location>
</feature>
<dbReference type="Gene3D" id="3.40.30.10">
    <property type="entry name" value="Glutaredoxin"/>
    <property type="match status" value="1"/>
</dbReference>
<comment type="caution">
    <text evidence="3">The sequence shown here is derived from an EMBL/GenBank/DDBJ whole genome shotgun (WGS) entry which is preliminary data.</text>
</comment>
<dbReference type="EMBL" id="LVYI01000004">
    <property type="protein sequence ID" value="OAP60834.1"/>
    <property type="molecule type" value="Genomic_DNA"/>
</dbReference>
<dbReference type="Proteomes" id="UP000078343">
    <property type="component" value="Unassembled WGS sequence"/>
</dbReference>
<dbReference type="PANTHER" id="PTHR33558:SF1">
    <property type="entry name" value="GLUTAREDOXIN-LIKE PROTEIN C5ORF63 HOMOLOG"/>
    <property type="match status" value="1"/>
</dbReference>
<dbReference type="InterPro" id="IPR052565">
    <property type="entry name" value="Glutaredoxin-like_YDR286C"/>
</dbReference>
<evidence type="ECO:0000256" key="1">
    <source>
        <dbReference type="RuleBase" id="RU363082"/>
    </source>
</evidence>
<dbReference type="AlphaFoldDB" id="A0A178ZM01"/>
<evidence type="ECO:0000313" key="3">
    <source>
        <dbReference type="EMBL" id="OAP60834.1"/>
    </source>
</evidence>
<evidence type="ECO:0000256" key="2">
    <source>
        <dbReference type="SAM" id="MobiDB-lite"/>
    </source>
</evidence>
<dbReference type="OrthoDB" id="429967at2759"/>
<dbReference type="STRING" id="1367422.A0A178ZM01"/>
<proteinExistence type="inferred from homology"/>
<feature type="region of interest" description="Disordered" evidence="2">
    <location>
        <begin position="44"/>
        <end position="66"/>
    </location>
</feature>
<dbReference type="SUPFAM" id="SSF52833">
    <property type="entry name" value="Thioredoxin-like"/>
    <property type="match status" value="1"/>
</dbReference>
<name>A0A178ZM01_9EURO</name>
<dbReference type="GeneID" id="30010004"/>
<keyword evidence="1" id="KW-0249">Electron transport</keyword>
<feature type="compositionally biased region" description="Polar residues" evidence="2">
    <location>
        <begin position="44"/>
        <end position="55"/>
    </location>
</feature>